<feature type="transmembrane region" description="Helical" evidence="1">
    <location>
        <begin position="18"/>
        <end position="37"/>
    </location>
</feature>
<keyword evidence="1" id="KW-0812">Transmembrane</keyword>
<dbReference type="Proteomes" id="UP001501729">
    <property type="component" value="Unassembled WGS sequence"/>
</dbReference>
<evidence type="ECO:0000256" key="1">
    <source>
        <dbReference type="SAM" id="Phobius"/>
    </source>
</evidence>
<evidence type="ECO:0000313" key="3">
    <source>
        <dbReference type="Proteomes" id="UP001501729"/>
    </source>
</evidence>
<keyword evidence="3" id="KW-1185">Reference proteome</keyword>
<dbReference type="GeneID" id="68615498"/>
<protein>
    <submittedName>
        <fullName evidence="2">Uncharacterized protein</fullName>
    </submittedName>
</protein>
<keyword evidence="1" id="KW-0472">Membrane</keyword>
<evidence type="ECO:0000313" key="2">
    <source>
        <dbReference type="EMBL" id="GAA5051715.1"/>
    </source>
</evidence>
<proteinExistence type="predicted"/>
<feature type="transmembrane region" description="Helical" evidence="1">
    <location>
        <begin position="75"/>
        <end position="96"/>
    </location>
</feature>
<name>A0AAV3UID8_9EURY</name>
<comment type="caution">
    <text evidence="2">The sequence shown here is derived from an EMBL/GenBank/DDBJ whole genome shotgun (WGS) entry which is preliminary data.</text>
</comment>
<dbReference type="EMBL" id="BAABKX010000009">
    <property type="protein sequence ID" value="GAA5051715.1"/>
    <property type="molecule type" value="Genomic_DNA"/>
</dbReference>
<dbReference type="RefSeq" id="WP_227777381.1">
    <property type="nucleotide sequence ID" value="NZ_BAABKX010000009.1"/>
</dbReference>
<feature type="transmembrane region" description="Helical" evidence="1">
    <location>
        <begin position="43"/>
        <end position="68"/>
    </location>
</feature>
<keyword evidence="1" id="KW-1133">Transmembrane helix</keyword>
<gene>
    <name evidence="2" type="ORF">GCM10025751_27140</name>
</gene>
<organism evidence="2 3">
    <name type="scientific">Haladaptatus pallidirubidus</name>
    <dbReference type="NCBI Taxonomy" id="1008152"/>
    <lineage>
        <taxon>Archaea</taxon>
        <taxon>Methanobacteriati</taxon>
        <taxon>Methanobacteriota</taxon>
        <taxon>Stenosarchaea group</taxon>
        <taxon>Halobacteria</taxon>
        <taxon>Halobacteriales</taxon>
        <taxon>Haladaptataceae</taxon>
        <taxon>Haladaptatus</taxon>
    </lineage>
</organism>
<dbReference type="AlphaFoldDB" id="A0AAV3UID8"/>
<feature type="transmembrane region" description="Helical" evidence="1">
    <location>
        <begin position="108"/>
        <end position="127"/>
    </location>
</feature>
<accession>A0AAV3UID8</accession>
<sequence length="132" mass="14223">MATMTETSKISLIENESMILYAAAALAFTSQAIHLWLMPDKIVFAFLPGILFLVVSIGQGLLGVRLLFGPGTWMIRFGILFNLLIASAWVLTRLVSFPNVTGAVDPQIGVIELTAAVTAVGIVILLVHSVRQ</sequence>
<reference evidence="2 3" key="1">
    <citation type="journal article" date="2019" name="Int. J. Syst. Evol. Microbiol.">
        <title>The Global Catalogue of Microorganisms (GCM) 10K type strain sequencing project: providing services to taxonomists for standard genome sequencing and annotation.</title>
        <authorList>
            <consortium name="The Broad Institute Genomics Platform"/>
            <consortium name="The Broad Institute Genome Sequencing Center for Infectious Disease"/>
            <person name="Wu L."/>
            <person name="Ma J."/>
        </authorList>
    </citation>
    <scope>NUCLEOTIDE SEQUENCE [LARGE SCALE GENOMIC DNA]</scope>
    <source>
        <strain evidence="2 3">JCM 17504</strain>
    </source>
</reference>